<gene>
    <name evidence="4" type="ORF">M9Y10_034475</name>
</gene>
<dbReference type="EMBL" id="JAPFFF010000005">
    <property type="protein sequence ID" value="KAK8889721.1"/>
    <property type="molecule type" value="Genomic_DNA"/>
</dbReference>
<dbReference type="Proteomes" id="UP001470230">
    <property type="component" value="Unassembled WGS sequence"/>
</dbReference>
<comment type="caution">
    <text evidence="4">The sequence shown here is derived from an EMBL/GenBank/DDBJ whole genome shotgun (WGS) entry which is preliminary data.</text>
</comment>
<dbReference type="InterPro" id="IPR010401">
    <property type="entry name" value="AGL/Gdb1"/>
</dbReference>
<keyword evidence="5" id="KW-1185">Reference proteome</keyword>
<dbReference type="InterPro" id="IPR012341">
    <property type="entry name" value="6hp_glycosidase-like_sf"/>
</dbReference>
<proteinExistence type="predicted"/>
<organism evidence="4 5">
    <name type="scientific">Tritrichomonas musculus</name>
    <dbReference type="NCBI Taxonomy" id="1915356"/>
    <lineage>
        <taxon>Eukaryota</taxon>
        <taxon>Metamonada</taxon>
        <taxon>Parabasalia</taxon>
        <taxon>Tritrichomonadida</taxon>
        <taxon>Tritrichomonadidae</taxon>
        <taxon>Tritrichomonas</taxon>
    </lineage>
</organism>
<evidence type="ECO:0000313" key="4">
    <source>
        <dbReference type="EMBL" id="KAK8889721.1"/>
    </source>
</evidence>
<name>A0ABR2KF28_9EUKA</name>
<reference evidence="4 5" key="1">
    <citation type="submission" date="2024-04" db="EMBL/GenBank/DDBJ databases">
        <title>Tritrichomonas musculus Genome.</title>
        <authorList>
            <person name="Alves-Ferreira E."/>
            <person name="Grigg M."/>
            <person name="Lorenzi H."/>
            <person name="Galac M."/>
        </authorList>
    </citation>
    <scope>NUCLEOTIDE SEQUENCE [LARGE SCALE GENOMIC DNA]</scope>
    <source>
        <strain evidence="4 5">EAF2021</strain>
    </source>
</reference>
<feature type="domain" description="Glycogen debranching enzyme C-terminal" evidence="1">
    <location>
        <begin position="989"/>
        <end position="1441"/>
    </location>
</feature>
<dbReference type="InterPro" id="IPR008928">
    <property type="entry name" value="6-hairpin_glycosidase_sf"/>
</dbReference>
<evidence type="ECO:0000259" key="1">
    <source>
        <dbReference type="Pfam" id="PF06202"/>
    </source>
</evidence>
<dbReference type="Pfam" id="PF14701">
    <property type="entry name" value="hDGE_amylase"/>
    <property type="match status" value="1"/>
</dbReference>
<sequence length="1466" mass="167059">MKVLKLSLDNEGSATHGVIRIPNPTYTIQVLIKVGTEFHSSSTKISTNCPDAQGKQPQVIEPSRPFSMLEDLIFDLPLTLPGVFYLQAIMDDKQAKPVPFIIDPIVNINGKEFPCSALSIQTNFSRCIGYVTDWLKNLKPISELGYKMIHLPPFQELGQQSQYSINDQLSVSKELFPEGFPAEKRWDTFKETISEIEKQLNIIIMSDVVLNHTSRLSDWLKEHPEAGYNVENSPHLAPALYVDQLLAQISNKITQWEVKEIPPNFTEDKLPVLASYLETELKKSDLWKYFCVDVDAAVDELRNAEKKGLDSKFFKMLRLRSVNFPSSQRLQMFRDQGIKGNKVDLNYAIALYSSPDMNNDKKLEEYRQALLTINGPEISHLSRIISEIVENVINHVKYNRFDPNGPRLGPITEKEPLVLPYFRPVETKTGTQYLACNGWIFNAPPTTDFTLPESEAYLTRQIIAWSDSIKLRFGKTPEDNPYLWDFMTKYVQSIASVVKGIRIDNAHSTPLHVAEYFIKKAREVNPHLYIMAELFTGSEEEDIDYINHLGINSIMREVIYHTEPEKITKLIWSSGGRPVAAVDSLDTFHVLSPLAQIPSVIYDITHDNECPSFDRLIVSSILSMSCSPVGTTRGYDDFLSFNPSVVTEYRKYPLNTEGTALQPARKILNELHSYMAEDGMDEIMSNYYDNIVSIFRCNSQNGDGVWLIANTREPESKKPIDALACPCPLSALVFEGRLGDHQKDESNSEEIKPAYCELQLNTSMKDLKSVTVSIDGRYVKFTNFPVGSVIIFKTRTASNLEPLDFEKLVNLFLSRMKGNTLNDLNNLLFKCEAEEQCVRQKGTYHFPQFGNCFYAGIAGPLLAFNTAKDMGSPLFQNLRDGNWLLDFITNRLFAINSLISIEGGIRNVSSTTLDNLPRFMMPKYVDRILRAIFEAAKRHCVSLMSEFVQKGDDFVHQLALASLEFYGPPALINNRLLPLFKNTLNYPNDSLAAGLPYFSTGYMRCWGRDTFIALRGIFLVPGRFDEARDHLIAFAACLRHGLIPNLLDGGGNCRYNSRDATWWFLQSLQDYVFLSGDNIFKAKVPQIYPTDDEYIYNTSYRNRPERPYRLMSDVVQDIMTRHANGIHFREWNAGKNIDEHMKDDGFNVDIFTDWSNGFILGGNPDNCGTWMDKLGTSKKAKNAGIPASPRDGAAIELIGLLQSTLRFLQACVENETYPHKGVKVMARNVKINGNSKSIKEKFVTWSDWSNLLISNFEGWFYIPTKPEYDYRYYIEQARVGVRGIYKDTVGASNEYGDYQFRPNLLVAMTVAPDLFDPYHAVRCLDVVESNLVGHIGMRTLDPSDWNYHPDYQNDLDNDDKYTAKGFNYHNGPEWLWLTGYFFRASMRFRRPFTNKMKKLMSNLKRAFKESPAFGLPELTNKDGAFCAGSCLTQAWSVSSVLDMLYDYSQFTFEEEIDWSQVDLPED</sequence>
<dbReference type="SUPFAM" id="SSF48208">
    <property type="entry name" value="Six-hairpin glycosidases"/>
    <property type="match status" value="1"/>
</dbReference>
<dbReference type="SUPFAM" id="SSF51445">
    <property type="entry name" value="(Trans)glycosidases"/>
    <property type="match status" value="1"/>
</dbReference>
<dbReference type="PANTHER" id="PTHR10569:SF2">
    <property type="entry name" value="GLYCOGEN DEBRANCHING ENZYME"/>
    <property type="match status" value="1"/>
</dbReference>
<dbReference type="InterPro" id="IPR032792">
    <property type="entry name" value="AGL_glucanoTrfase"/>
</dbReference>
<dbReference type="InterPro" id="IPR017853">
    <property type="entry name" value="GH"/>
</dbReference>
<dbReference type="Gene3D" id="3.20.20.80">
    <property type="entry name" value="Glycosidases"/>
    <property type="match status" value="2"/>
</dbReference>
<dbReference type="PANTHER" id="PTHR10569">
    <property type="entry name" value="GLYCOGEN DEBRANCHING ENZYME"/>
    <property type="match status" value="1"/>
</dbReference>
<dbReference type="InterPro" id="IPR032788">
    <property type="entry name" value="AGL_central"/>
</dbReference>
<evidence type="ECO:0000313" key="5">
    <source>
        <dbReference type="Proteomes" id="UP001470230"/>
    </source>
</evidence>
<dbReference type="InterPro" id="IPR032790">
    <property type="entry name" value="GDE_C"/>
</dbReference>
<dbReference type="Pfam" id="PF06202">
    <property type="entry name" value="GDE_C"/>
    <property type="match status" value="1"/>
</dbReference>
<dbReference type="Gene3D" id="1.50.10.10">
    <property type="match status" value="1"/>
</dbReference>
<dbReference type="Pfam" id="PF14702">
    <property type="entry name" value="hGDE_central"/>
    <property type="match status" value="1"/>
</dbReference>
<feature type="domain" description="Glycogen debranching enzyme central" evidence="3">
    <location>
        <begin position="662"/>
        <end position="892"/>
    </location>
</feature>
<accession>A0ABR2KF28</accession>
<protein>
    <submittedName>
        <fullName evidence="4">Uncharacterized protein</fullName>
    </submittedName>
</protein>
<feature type="domain" description="Glycogen debranching enzyme glucanotransferase" evidence="2">
    <location>
        <begin position="112"/>
        <end position="529"/>
    </location>
</feature>
<evidence type="ECO:0000259" key="2">
    <source>
        <dbReference type="Pfam" id="PF14701"/>
    </source>
</evidence>
<evidence type="ECO:0000259" key="3">
    <source>
        <dbReference type="Pfam" id="PF14702"/>
    </source>
</evidence>